<keyword evidence="11" id="KW-0175">Coiled coil</keyword>
<dbReference type="AlphaFoldDB" id="A0A7K5GNL4"/>
<feature type="non-terminal residue" evidence="20">
    <location>
        <position position="1"/>
    </location>
</feature>
<feature type="domain" description="WAPL" evidence="19">
    <location>
        <begin position="635"/>
        <end position="1177"/>
    </location>
</feature>
<feature type="region of interest" description="Disordered" evidence="18">
    <location>
        <begin position="1060"/>
        <end position="1109"/>
    </location>
</feature>
<comment type="caution">
    <text evidence="20">The sequence shown here is derived from an EMBL/GenBank/DDBJ whole genome shotgun (WGS) entry which is preliminary data.</text>
</comment>
<feature type="compositionally biased region" description="Polar residues" evidence="18">
    <location>
        <begin position="83"/>
        <end position="108"/>
    </location>
</feature>
<feature type="region of interest" description="Disordered" evidence="18">
    <location>
        <begin position="482"/>
        <end position="512"/>
    </location>
</feature>
<reference evidence="20 21" key="1">
    <citation type="submission" date="2019-09" db="EMBL/GenBank/DDBJ databases">
        <title>Bird 10,000 Genomes (B10K) Project - Family phase.</title>
        <authorList>
            <person name="Zhang G."/>
        </authorList>
    </citation>
    <scope>NUCLEOTIDE SEQUENCE [LARGE SCALE GENOMIC DNA]</scope>
    <source>
        <strain evidence="20">B10K-CU-031-22</strain>
    </source>
</reference>
<sequence>MTSRFGKTYSRKGGNGSSKFDEVFSNKRTTLSTKWGETTFMAKLGQKRPSVKPDISDVPKKPKVEDEVTEDPFGFDSDEESLPVSSKNVSQAKSCSQLEPSEAAQSEDLTPVLEPNSRINQPDSGENIASSKCITFDNTVPLLKEKSTSKNGEDGGCKGSSAKVVTTDKIQNLNEDNEKNSHFIYENAEDSNKTNAETTDASGCNIETKDLPDSWDSHIGKTADSPSETSQTKGPLRTQLYEWEDETEDTRTGEYLLDFDNEHLPEVKSKDEECDKEDTENPKEAISEELVQTIPRPSNCRTYCRSNKAKPQGATNFDKLMDGTSQSLSKANNESNNDGLNPARKVSLSSGTSCRGTVGRTRDYTVLHPSCLSVCNVTIQDTMERIDEFTTAAPTDLGEAGRLRKKADIATTKTTTRFRPSNTKSKKDVKLEFFGFDDQDEGGGDEGASRSSGSSNYKIKYFGFDDLSESDDEDEEWQIAERKANKKRSRTAPSSSLQSTSDGNENCSQDSQLSTNADLMEFSEDASGVPEGNKKSTNKQGDKSKENTRKIFSGPKRSPTKAVYNARHWNQPESEALPAPPVLKTPSVPVRLSSKEAIHKDDGVFKAPAPPPKVIKTVTIPTQPYQEIVTALKCRKEDKELYTVVQHVKHFNDVVEFGENQEFTDDIEYLLSGLKSNQPLNTRCLSVISLATKCAMPSFRMHLRAHGMVAMVFKTLDDSQHHQNLSLCTAALMYILSRDRLNMDLDRASLDLMIRLLELEQDASSAKLLNEKDMNKIKEKIRRLCETVHNKHLDLENITTGHLAMETLLSLTSKRAGDWFKEELRLLGGLDHIVDKVKECVDHLSSDENEEKLVASLWGAERCLRVLESVTVHNPENQSYLIAYKDSQLIVSSAKALQHCEELIQRYNRAEDSICLPDNKPLPHQNVTNHVGKAVEDCMRAIIGVLLNLTNDNEWGSTKTGEQDGLIGTAMNCVLQVPKFLPQEQRFDIRVLGLGLLINLVEYSARNRHCLVNMETSCSFDSFCTGEGDDSLKITGQIDAVQALVQLFLERERAAQLAESQTDELIKEAPTAQHDKSGEWQETSGEIQWVSTEKPDSTEEKDKKEEDDEELDLNKALQHAGKHMEDCIVASYTALLLGCLCQESPINVTTVREYLPEGDFSIMTEMLKKFLSFMNLTCAVGTTGQKSISRVIEYLEHC</sequence>
<keyword evidence="10" id="KW-0007">Acetylation</keyword>
<evidence type="ECO:0000256" key="10">
    <source>
        <dbReference type="ARBA" id="ARBA00022990"/>
    </source>
</evidence>
<dbReference type="GO" id="GO:0005737">
    <property type="term" value="C:cytoplasm"/>
    <property type="evidence" value="ECO:0007669"/>
    <property type="project" value="UniProtKB-SubCell"/>
</dbReference>
<evidence type="ECO:0000256" key="3">
    <source>
        <dbReference type="ARBA" id="ARBA00004496"/>
    </source>
</evidence>
<evidence type="ECO:0000256" key="15">
    <source>
        <dbReference type="ARBA" id="ARBA00064348"/>
    </source>
</evidence>
<dbReference type="Pfam" id="PF07814">
    <property type="entry name" value="WAPL"/>
    <property type="match status" value="1"/>
</dbReference>
<dbReference type="PANTHER" id="PTHR22100:SF13">
    <property type="entry name" value="WINGS APART-LIKE PROTEIN HOMOLOG"/>
    <property type="match status" value="1"/>
</dbReference>
<keyword evidence="13" id="KW-0131">Cell cycle</keyword>
<keyword evidence="5" id="KW-0158">Chromosome</keyword>
<feature type="compositionally biased region" description="Basic and acidic residues" evidence="18">
    <location>
        <begin position="207"/>
        <end position="221"/>
    </location>
</feature>
<comment type="subcellular location">
    <subcellularLocation>
        <location evidence="2">Chromosome</location>
    </subcellularLocation>
    <subcellularLocation>
        <location evidence="3">Cytoplasm</location>
    </subcellularLocation>
    <subcellularLocation>
        <location evidence="1">Nucleus</location>
    </subcellularLocation>
</comment>
<dbReference type="Proteomes" id="UP000541181">
    <property type="component" value="Unassembled WGS sequence"/>
</dbReference>
<dbReference type="Gene3D" id="1.25.10.10">
    <property type="entry name" value="Leucine-rich Repeat Variant"/>
    <property type="match status" value="1"/>
</dbReference>
<evidence type="ECO:0000256" key="13">
    <source>
        <dbReference type="ARBA" id="ARBA00023306"/>
    </source>
</evidence>
<feature type="region of interest" description="Disordered" evidence="18">
    <location>
        <begin position="45"/>
        <end position="131"/>
    </location>
</feature>
<evidence type="ECO:0000256" key="17">
    <source>
        <dbReference type="ARBA" id="ARBA00080613"/>
    </source>
</evidence>
<evidence type="ECO:0000256" key="18">
    <source>
        <dbReference type="SAM" id="MobiDB-lite"/>
    </source>
</evidence>
<feature type="compositionally biased region" description="Polar residues" evidence="18">
    <location>
        <begin position="1080"/>
        <end position="1091"/>
    </location>
</feature>
<dbReference type="InterPro" id="IPR011989">
    <property type="entry name" value="ARM-like"/>
</dbReference>
<feature type="compositionally biased region" description="Basic and acidic residues" evidence="18">
    <location>
        <begin position="145"/>
        <end position="156"/>
    </location>
</feature>
<feature type="region of interest" description="Disordered" evidence="18">
    <location>
        <begin position="145"/>
        <end position="165"/>
    </location>
</feature>
<dbReference type="PANTHER" id="PTHR22100">
    <property type="entry name" value="WINGS APART-LIKE PROTEIN HOMOLOG"/>
    <property type="match status" value="1"/>
</dbReference>
<dbReference type="InterPro" id="IPR012502">
    <property type="entry name" value="WAPL_dom"/>
</dbReference>
<evidence type="ECO:0000313" key="21">
    <source>
        <dbReference type="Proteomes" id="UP000541181"/>
    </source>
</evidence>
<evidence type="ECO:0000256" key="16">
    <source>
        <dbReference type="ARBA" id="ARBA00069316"/>
    </source>
</evidence>
<evidence type="ECO:0000256" key="7">
    <source>
        <dbReference type="ARBA" id="ARBA00022553"/>
    </source>
</evidence>
<feature type="compositionally biased region" description="Basic and acidic residues" evidence="18">
    <location>
        <begin position="540"/>
        <end position="549"/>
    </location>
</feature>
<evidence type="ECO:0000256" key="9">
    <source>
        <dbReference type="ARBA" id="ARBA00022776"/>
    </source>
</evidence>
<proteinExistence type="inferred from homology"/>
<evidence type="ECO:0000256" key="8">
    <source>
        <dbReference type="ARBA" id="ARBA00022618"/>
    </source>
</evidence>
<feature type="compositionally biased region" description="Basic and acidic residues" evidence="18">
    <location>
        <begin position="54"/>
        <end position="66"/>
    </location>
</feature>
<feature type="region of interest" description="Disordered" evidence="18">
    <location>
        <begin position="306"/>
        <end position="354"/>
    </location>
</feature>
<dbReference type="GO" id="GO:0005634">
    <property type="term" value="C:nucleus"/>
    <property type="evidence" value="ECO:0007669"/>
    <property type="project" value="UniProtKB-SubCell"/>
</dbReference>
<comment type="subunit">
    <text evidence="15">Interacts with the cohesin complex throughout the cell cycle; interacts with both chromatin-bound and soluble pools of the complex. Interacts with RAD21; the interaction is direct. Interacts with PDS5A; the interaction is direct, cohesin-dependent and competitive with CDCA5/SORORIN. Interacts (via FGF motifs) with PDS5B; the interaction is direct. Interacts with a SMC1 protein (SMC1A or SMC1B) and SMC3.</text>
</comment>
<evidence type="ECO:0000256" key="1">
    <source>
        <dbReference type="ARBA" id="ARBA00004123"/>
    </source>
</evidence>
<dbReference type="EMBL" id="VZRC01000363">
    <property type="protein sequence ID" value="NWS58685.1"/>
    <property type="molecule type" value="Genomic_DNA"/>
</dbReference>
<keyword evidence="9" id="KW-0498">Mitosis</keyword>
<dbReference type="PROSITE" id="PS51271">
    <property type="entry name" value="WAPL"/>
    <property type="match status" value="1"/>
</dbReference>
<evidence type="ECO:0000256" key="5">
    <source>
        <dbReference type="ARBA" id="ARBA00022454"/>
    </source>
</evidence>
<gene>
    <name evidence="20" type="primary">Wapl</name>
    <name evidence="20" type="ORF">CHUBUR_R05552</name>
</gene>
<dbReference type="FunFam" id="1.25.10.10:FF:000085">
    <property type="entry name" value="Wings apart-like protein homolog"/>
    <property type="match status" value="1"/>
</dbReference>
<dbReference type="OrthoDB" id="78088at2759"/>
<feature type="compositionally biased region" description="Polar residues" evidence="18">
    <location>
        <begin position="193"/>
        <end position="202"/>
    </location>
</feature>
<evidence type="ECO:0000259" key="19">
    <source>
        <dbReference type="PROSITE" id="PS51271"/>
    </source>
</evidence>
<feature type="compositionally biased region" description="Polar residues" evidence="18">
    <location>
        <begin position="323"/>
        <end position="339"/>
    </location>
</feature>
<feature type="compositionally biased region" description="Polar residues" evidence="18">
    <location>
        <begin position="491"/>
        <end position="512"/>
    </location>
</feature>
<feature type="compositionally biased region" description="Polar residues" evidence="18">
    <location>
        <begin position="117"/>
        <end position="131"/>
    </location>
</feature>
<evidence type="ECO:0000256" key="4">
    <source>
        <dbReference type="ARBA" id="ARBA00006854"/>
    </source>
</evidence>
<feature type="non-terminal residue" evidence="20">
    <location>
        <position position="1198"/>
    </location>
</feature>
<keyword evidence="21" id="KW-1185">Reference proteome</keyword>
<evidence type="ECO:0000313" key="20">
    <source>
        <dbReference type="EMBL" id="NWS58685.1"/>
    </source>
</evidence>
<feature type="compositionally biased region" description="Basic and acidic residues" evidence="18">
    <location>
        <begin position="1093"/>
        <end position="1104"/>
    </location>
</feature>
<dbReference type="InterPro" id="IPR039874">
    <property type="entry name" value="WAPL"/>
</dbReference>
<dbReference type="GO" id="GO:0005694">
    <property type="term" value="C:chromosome"/>
    <property type="evidence" value="ECO:0007669"/>
    <property type="project" value="UniProtKB-SubCell"/>
</dbReference>
<keyword evidence="6" id="KW-0963">Cytoplasm</keyword>
<keyword evidence="7" id="KW-0597">Phosphoprotein</keyword>
<evidence type="ECO:0000256" key="2">
    <source>
        <dbReference type="ARBA" id="ARBA00004286"/>
    </source>
</evidence>
<feature type="region of interest" description="Disordered" evidence="18">
    <location>
        <begin position="186"/>
        <end position="238"/>
    </location>
</feature>
<organism evidence="20 21">
    <name type="scientific">Chunga burmeisteri</name>
    <name type="common">Black-legged seriema</name>
    <dbReference type="NCBI Taxonomy" id="1352770"/>
    <lineage>
        <taxon>Eukaryota</taxon>
        <taxon>Metazoa</taxon>
        <taxon>Chordata</taxon>
        <taxon>Craniata</taxon>
        <taxon>Vertebrata</taxon>
        <taxon>Euteleostomi</taxon>
        <taxon>Archelosauria</taxon>
        <taxon>Archosauria</taxon>
        <taxon>Dinosauria</taxon>
        <taxon>Saurischia</taxon>
        <taxon>Theropoda</taxon>
        <taxon>Coelurosauria</taxon>
        <taxon>Aves</taxon>
        <taxon>Neognathae</taxon>
        <taxon>Neoaves</taxon>
        <taxon>Telluraves</taxon>
        <taxon>Australaves</taxon>
        <taxon>Cariamiformes</taxon>
        <taxon>Cariamidae</taxon>
        <taxon>Chunga</taxon>
    </lineage>
</organism>
<feature type="region of interest" description="Disordered" evidence="18">
    <location>
        <begin position="1"/>
        <end position="25"/>
    </location>
</feature>
<keyword evidence="8" id="KW-0132">Cell division</keyword>
<comment type="function">
    <text evidence="14">Regulator of sister chromatid cohesion in mitosis which negatively regulates cohesin association with chromatin. Involved in both sister chromatid cohesion during interphase and sister-chromatid resolution during early stages of mitosis. Couples DNA replication to sister chromatid cohesion. Cohesion ensures that chromosome partitioning is accurate in both meiotic and mitotic cells and plays an important role in DNA repair.</text>
</comment>
<comment type="similarity">
    <text evidence="4">Belongs to the WAPL family.</text>
</comment>
<evidence type="ECO:0000256" key="11">
    <source>
        <dbReference type="ARBA" id="ARBA00023054"/>
    </source>
</evidence>
<accession>A0A7K5GNL4</accession>
<dbReference type="GO" id="GO:0051301">
    <property type="term" value="P:cell division"/>
    <property type="evidence" value="ECO:0007669"/>
    <property type="project" value="UniProtKB-KW"/>
</dbReference>
<evidence type="ECO:0000256" key="14">
    <source>
        <dbReference type="ARBA" id="ARBA00054706"/>
    </source>
</evidence>
<name>A0A7K5GNL4_9AVES</name>
<feature type="region of interest" description="Disordered" evidence="18">
    <location>
        <begin position="524"/>
        <end position="561"/>
    </location>
</feature>
<evidence type="ECO:0000256" key="12">
    <source>
        <dbReference type="ARBA" id="ARBA00023242"/>
    </source>
</evidence>
<keyword evidence="12" id="KW-0539">Nucleus</keyword>
<dbReference type="InterPro" id="IPR022771">
    <property type="entry name" value="WAPL_C"/>
</dbReference>
<evidence type="ECO:0000256" key="6">
    <source>
        <dbReference type="ARBA" id="ARBA00022490"/>
    </source>
</evidence>
<protein>
    <recommendedName>
        <fullName evidence="16">Wings apart-like protein homolog</fullName>
    </recommendedName>
    <alternativeName>
        <fullName evidence="17">WAPL cohesin release factor</fullName>
    </alternativeName>
</protein>
<feature type="compositionally biased region" description="Polar residues" evidence="18">
    <location>
        <begin position="224"/>
        <end position="233"/>
    </location>
</feature>